<evidence type="ECO:0000313" key="2">
    <source>
        <dbReference type="EMBL" id="MCK2213773.1"/>
    </source>
</evidence>
<accession>A0ABT0FN42</accession>
<dbReference type="Pfam" id="PF14417">
    <property type="entry name" value="MEDS"/>
    <property type="match status" value="1"/>
</dbReference>
<dbReference type="Proteomes" id="UP001317259">
    <property type="component" value="Unassembled WGS sequence"/>
</dbReference>
<comment type="caution">
    <text evidence="2">The sequence shown here is derived from an EMBL/GenBank/DDBJ whole genome shotgun (WGS) entry which is preliminary data.</text>
</comment>
<dbReference type="Gene3D" id="3.30.750.24">
    <property type="entry name" value="STAS domain"/>
    <property type="match status" value="1"/>
</dbReference>
<protein>
    <submittedName>
        <fullName evidence="2">MEDS domain-containing protein</fullName>
    </submittedName>
</protein>
<evidence type="ECO:0000313" key="3">
    <source>
        <dbReference type="Proteomes" id="UP001317259"/>
    </source>
</evidence>
<sequence length="289" mass="31082">MTVSAETQITDLTINDHACLTYGESEELLDLTAAFVRDGLSAGQRVVWLAEEPERRLGELRRRGVVAPAAAVTGRMMVLACQDSLLNGQAFAVGHAMAWLRDQMEVTSQAGYPGLRVALDMSWALRPITGIEQLPAFEEEIASALGGVSTAVLCQYDRERFDPVTLASVSGYHTRSVAAATYHHDPLLRICRQYAPSGIRLAGQLDRTAESALGLALAEAIRFDGEVTVNMAELSFIDLYCARMIIDAARSLPPPRTAVLRCSPAVSARFRLLGATGVPGVSLVTAHDG</sequence>
<name>A0ABT0FN42_9ACTN</name>
<feature type="domain" description="MEDS" evidence="1">
    <location>
        <begin position="16"/>
        <end position="173"/>
    </location>
</feature>
<proteinExistence type="predicted"/>
<dbReference type="InterPro" id="IPR025847">
    <property type="entry name" value="MEDS_domain"/>
</dbReference>
<organism evidence="2 3">
    <name type="scientific">Actinomadura luzonensis</name>
    <dbReference type="NCBI Taxonomy" id="2805427"/>
    <lineage>
        <taxon>Bacteria</taxon>
        <taxon>Bacillati</taxon>
        <taxon>Actinomycetota</taxon>
        <taxon>Actinomycetes</taxon>
        <taxon>Streptosporangiales</taxon>
        <taxon>Thermomonosporaceae</taxon>
        <taxon>Actinomadura</taxon>
    </lineage>
</organism>
<dbReference type="InterPro" id="IPR036513">
    <property type="entry name" value="STAS_dom_sf"/>
</dbReference>
<dbReference type="SUPFAM" id="SSF52091">
    <property type="entry name" value="SpoIIaa-like"/>
    <property type="match status" value="1"/>
</dbReference>
<reference evidence="2 3" key="1">
    <citation type="submission" date="2022-04" db="EMBL/GenBank/DDBJ databases">
        <title>Genome draft of Actinomadura sp. ATCC 31491.</title>
        <authorList>
            <person name="Shi X."/>
            <person name="Du Y."/>
        </authorList>
    </citation>
    <scope>NUCLEOTIDE SEQUENCE [LARGE SCALE GENOMIC DNA]</scope>
    <source>
        <strain evidence="2 3">ATCC 31491</strain>
    </source>
</reference>
<dbReference type="RefSeq" id="WP_242375446.1">
    <property type="nucleotide sequence ID" value="NZ_JAKRKC020000001.1"/>
</dbReference>
<keyword evidence="3" id="KW-1185">Reference proteome</keyword>
<dbReference type="EMBL" id="JAKRKC020000001">
    <property type="protein sequence ID" value="MCK2213773.1"/>
    <property type="molecule type" value="Genomic_DNA"/>
</dbReference>
<gene>
    <name evidence="2" type="ORF">MF672_008225</name>
</gene>
<evidence type="ECO:0000259" key="1">
    <source>
        <dbReference type="Pfam" id="PF14417"/>
    </source>
</evidence>